<evidence type="ECO:0000256" key="3">
    <source>
        <dbReference type="ARBA" id="ARBA00022723"/>
    </source>
</evidence>
<dbReference type="Gene3D" id="1.10.472.10">
    <property type="entry name" value="Cyclin-like"/>
    <property type="match status" value="1"/>
</dbReference>
<dbReference type="GO" id="GO:0000995">
    <property type="term" value="F:RNA polymerase III general transcription initiation factor activity"/>
    <property type="evidence" value="ECO:0007669"/>
    <property type="project" value="TreeGrafter"/>
</dbReference>
<evidence type="ECO:0000256" key="6">
    <source>
        <dbReference type="ARBA" id="ARBA00023015"/>
    </source>
</evidence>
<comment type="subcellular location">
    <subcellularLocation>
        <location evidence="1">Nucleus</location>
    </subcellularLocation>
</comment>
<feature type="compositionally biased region" description="Acidic residues" evidence="11">
    <location>
        <begin position="442"/>
        <end position="453"/>
    </location>
</feature>
<dbReference type="Pfam" id="PF07741">
    <property type="entry name" value="BRF1"/>
    <property type="match status" value="1"/>
</dbReference>
<feature type="compositionally biased region" description="Basic and acidic residues" evidence="11">
    <location>
        <begin position="303"/>
        <end position="312"/>
    </location>
</feature>
<dbReference type="GO" id="GO:0017025">
    <property type="term" value="F:TBP-class protein binding"/>
    <property type="evidence" value="ECO:0007669"/>
    <property type="project" value="InterPro"/>
</dbReference>
<keyword evidence="6" id="KW-0805">Transcription regulation</keyword>
<dbReference type="EMBL" id="CAVLEF010000140">
    <property type="protein sequence ID" value="CAK1552304.1"/>
    <property type="molecule type" value="Genomic_DNA"/>
</dbReference>
<dbReference type="Proteomes" id="UP001497472">
    <property type="component" value="Unassembled WGS sequence"/>
</dbReference>
<dbReference type="Pfam" id="PF00382">
    <property type="entry name" value="TFIIB"/>
    <property type="match status" value="1"/>
</dbReference>
<evidence type="ECO:0000259" key="12">
    <source>
        <dbReference type="SMART" id="SM00385"/>
    </source>
</evidence>
<comment type="caution">
    <text evidence="13">The sequence shown here is derived from an EMBL/GenBank/DDBJ whole genome shotgun (WGS) entry which is preliminary data.</text>
</comment>
<feature type="compositionally biased region" description="Pro residues" evidence="11">
    <location>
        <begin position="422"/>
        <end position="433"/>
    </location>
</feature>
<sequence>MIPDPCIYILRFASQLQFEEKQHEVSMTALRLVQRMKRDSIHSGRRPSGICGAALLIAARLHNFSRTPFDVVRIVKVHESTLRKRLLEFGDTPSSALTLDEFMTVDLEEEQDPPIFKAARKRDKERLQKLMEEEDGEKELTELQKEIEVQLERDHKRRRKMPSDASILTPGSVDDVNEDDEANRFTEEKAISIIGELTKSVSKEQQDVEEGDEDRELGPEKAVIGVPHPQPGTAKADPFLKPEPKSQFNSNIHDSEELVLSDKDEEYLNSLIMTPDEARHKTKMWNMVNAGYLQEQKVKEELRAKEREEGKDKKKKVRGSYRKKGICNAATAGEAIGKMLAERKMSSKINYDILKSLDQPGASIPAAATDEAKSPVKSDSSKPEVASESKIPGPPAPKKRKKKATPNLASNSTAESKETTPVPSPAPATPVPSTPTQKEIEVQDYDDDLEGEVDAVENDTELSLAAMLQNQQEDDYYGYDEY</sequence>
<dbReference type="CDD" id="cd20554">
    <property type="entry name" value="CYCLIN_TFIIIB90_rpt2"/>
    <property type="match status" value="1"/>
</dbReference>
<dbReference type="InterPro" id="IPR036915">
    <property type="entry name" value="Cyclin-like_sf"/>
</dbReference>
<comment type="similarity">
    <text evidence="2">Belongs to the TFIIB family.</text>
</comment>
<dbReference type="FunFam" id="1.10.472.10:FF:000002">
    <property type="entry name" value="Transcription factor IIIB 90 kDa subunit"/>
    <property type="match status" value="1"/>
</dbReference>
<evidence type="ECO:0000256" key="8">
    <source>
        <dbReference type="ARBA" id="ARBA00023163"/>
    </source>
</evidence>
<dbReference type="GO" id="GO:0008270">
    <property type="term" value="F:zinc ion binding"/>
    <property type="evidence" value="ECO:0007669"/>
    <property type="project" value="UniProtKB-KW"/>
</dbReference>
<feature type="coiled-coil region" evidence="10">
    <location>
        <begin position="124"/>
        <end position="153"/>
    </location>
</feature>
<reference evidence="13 14" key="1">
    <citation type="submission" date="2023-11" db="EMBL/GenBank/DDBJ databases">
        <authorList>
            <person name="Okamura Y."/>
        </authorList>
    </citation>
    <scope>NUCLEOTIDE SEQUENCE [LARGE SCALE GENOMIC DNA]</scope>
</reference>
<feature type="domain" description="Cyclin-like" evidence="12">
    <location>
        <begin position="7"/>
        <end position="91"/>
    </location>
</feature>
<dbReference type="SMART" id="SM00385">
    <property type="entry name" value="CYCLIN"/>
    <property type="match status" value="1"/>
</dbReference>
<keyword evidence="3" id="KW-0479">Metal-binding</keyword>
<dbReference type="GO" id="GO:0001006">
    <property type="term" value="F:RNA polymerase III type 3 promoter sequence-specific DNA binding"/>
    <property type="evidence" value="ECO:0007669"/>
    <property type="project" value="TreeGrafter"/>
</dbReference>
<dbReference type="InterPro" id="IPR011665">
    <property type="entry name" value="BRF1_TBP-bd_dom"/>
</dbReference>
<feature type="region of interest" description="Disordered" evidence="11">
    <location>
        <begin position="364"/>
        <end position="453"/>
    </location>
</feature>
<evidence type="ECO:0000256" key="11">
    <source>
        <dbReference type="SAM" id="MobiDB-lite"/>
    </source>
</evidence>
<dbReference type="SUPFAM" id="SSF47954">
    <property type="entry name" value="Cyclin-like"/>
    <property type="match status" value="1"/>
</dbReference>
<feature type="compositionally biased region" description="Basic and acidic residues" evidence="11">
    <location>
        <begin position="370"/>
        <end position="387"/>
    </location>
</feature>
<dbReference type="GO" id="GO:0070897">
    <property type="term" value="P:transcription preinitiation complex assembly"/>
    <property type="evidence" value="ECO:0007669"/>
    <property type="project" value="InterPro"/>
</dbReference>
<dbReference type="GO" id="GO:0005634">
    <property type="term" value="C:nucleus"/>
    <property type="evidence" value="ECO:0007669"/>
    <property type="project" value="UniProtKB-SubCell"/>
</dbReference>
<dbReference type="GO" id="GO:0000126">
    <property type="term" value="C:transcription factor TFIIIB complex"/>
    <property type="evidence" value="ECO:0007669"/>
    <property type="project" value="TreeGrafter"/>
</dbReference>
<evidence type="ECO:0000256" key="10">
    <source>
        <dbReference type="SAM" id="Coils"/>
    </source>
</evidence>
<dbReference type="PANTHER" id="PTHR11618">
    <property type="entry name" value="TRANSCRIPTION INITIATION FACTOR IIB-RELATED"/>
    <property type="match status" value="1"/>
</dbReference>
<protein>
    <recommendedName>
        <fullName evidence="12">Cyclin-like domain-containing protein</fullName>
    </recommendedName>
</protein>
<keyword evidence="5" id="KW-0862">Zinc</keyword>
<evidence type="ECO:0000256" key="9">
    <source>
        <dbReference type="ARBA" id="ARBA00023242"/>
    </source>
</evidence>
<dbReference type="InterPro" id="IPR013763">
    <property type="entry name" value="Cyclin-like_dom"/>
</dbReference>
<evidence type="ECO:0000313" key="13">
    <source>
        <dbReference type="EMBL" id="CAK1552304.1"/>
    </source>
</evidence>
<evidence type="ECO:0000256" key="4">
    <source>
        <dbReference type="ARBA" id="ARBA00022771"/>
    </source>
</evidence>
<feature type="region of interest" description="Disordered" evidence="11">
    <location>
        <begin position="303"/>
        <end position="324"/>
    </location>
</feature>
<feature type="region of interest" description="Disordered" evidence="11">
    <location>
        <begin position="198"/>
        <end position="256"/>
    </location>
</feature>
<dbReference type="InterPro" id="IPR013150">
    <property type="entry name" value="TFIIB_cyclin"/>
</dbReference>
<gene>
    <name evidence="13" type="ORF">LNINA_LOCUS11356</name>
</gene>
<evidence type="ECO:0000256" key="5">
    <source>
        <dbReference type="ARBA" id="ARBA00022833"/>
    </source>
</evidence>
<evidence type="ECO:0000313" key="14">
    <source>
        <dbReference type="Proteomes" id="UP001497472"/>
    </source>
</evidence>
<dbReference type="GO" id="GO:0097550">
    <property type="term" value="C:transcription preinitiation complex"/>
    <property type="evidence" value="ECO:0007669"/>
    <property type="project" value="TreeGrafter"/>
</dbReference>
<keyword evidence="9" id="KW-0539">Nucleus</keyword>
<evidence type="ECO:0000256" key="7">
    <source>
        <dbReference type="ARBA" id="ARBA00023159"/>
    </source>
</evidence>
<keyword evidence="8" id="KW-0804">Transcription</keyword>
<name>A0AAV1JV82_9NEOP</name>
<feature type="compositionally biased region" description="Basic residues" evidence="11">
    <location>
        <begin position="313"/>
        <end position="324"/>
    </location>
</feature>
<dbReference type="Gene3D" id="1.20.5.650">
    <property type="entry name" value="Single helix bin"/>
    <property type="match status" value="1"/>
</dbReference>
<evidence type="ECO:0000256" key="1">
    <source>
        <dbReference type="ARBA" id="ARBA00004123"/>
    </source>
</evidence>
<accession>A0AAV1JV82</accession>
<evidence type="ECO:0000256" key="2">
    <source>
        <dbReference type="ARBA" id="ARBA00010857"/>
    </source>
</evidence>
<feature type="region of interest" description="Disordered" evidence="11">
    <location>
        <begin position="154"/>
        <end position="178"/>
    </location>
</feature>
<keyword evidence="4" id="KW-0863">Zinc-finger</keyword>
<keyword evidence="14" id="KW-1185">Reference proteome</keyword>
<proteinExistence type="inferred from homology"/>
<dbReference type="PANTHER" id="PTHR11618:SF4">
    <property type="entry name" value="TRANSCRIPTION FACTOR IIIB 90 KDA SUBUNIT"/>
    <property type="match status" value="1"/>
</dbReference>
<dbReference type="AlphaFoldDB" id="A0AAV1JV82"/>
<dbReference type="InterPro" id="IPR000812">
    <property type="entry name" value="TFIIB"/>
</dbReference>
<organism evidence="13 14">
    <name type="scientific">Leptosia nina</name>
    <dbReference type="NCBI Taxonomy" id="320188"/>
    <lineage>
        <taxon>Eukaryota</taxon>
        <taxon>Metazoa</taxon>
        <taxon>Ecdysozoa</taxon>
        <taxon>Arthropoda</taxon>
        <taxon>Hexapoda</taxon>
        <taxon>Insecta</taxon>
        <taxon>Pterygota</taxon>
        <taxon>Neoptera</taxon>
        <taxon>Endopterygota</taxon>
        <taxon>Lepidoptera</taxon>
        <taxon>Glossata</taxon>
        <taxon>Ditrysia</taxon>
        <taxon>Papilionoidea</taxon>
        <taxon>Pieridae</taxon>
        <taxon>Pierinae</taxon>
        <taxon>Leptosia</taxon>
    </lineage>
</organism>
<keyword evidence="7" id="KW-0010">Activator</keyword>
<keyword evidence="10" id="KW-0175">Coiled coil</keyword>